<accession>A0A644XV09</accession>
<dbReference type="AlphaFoldDB" id="A0A644XV09"/>
<dbReference type="SUPFAM" id="SSF47336">
    <property type="entry name" value="ACP-like"/>
    <property type="match status" value="1"/>
</dbReference>
<dbReference type="Gene3D" id="1.10.1200.10">
    <property type="entry name" value="ACP-like"/>
    <property type="match status" value="1"/>
</dbReference>
<keyword evidence="2" id="KW-0436">Ligase</keyword>
<dbReference type="Pfam" id="PF00550">
    <property type="entry name" value="PP-binding"/>
    <property type="match status" value="1"/>
</dbReference>
<dbReference type="PROSITE" id="PS50075">
    <property type="entry name" value="CARRIER"/>
    <property type="match status" value="1"/>
</dbReference>
<proteinExistence type="predicted"/>
<dbReference type="EC" id="6.1.1.13" evidence="2"/>
<dbReference type="InterPro" id="IPR036736">
    <property type="entry name" value="ACP-like_sf"/>
</dbReference>
<gene>
    <name evidence="2" type="primary">dltC_4</name>
    <name evidence="2" type="ORF">SDC9_65997</name>
</gene>
<evidence type="ECO:0000313" key="2">
    <source>
        <dbReference type="EMBL" id="MPM19571.1"/>
    </source>
</evidence>
<sequence>MSTTDYTEIILQEIETLTLKKPAANESLLHSGLLDSITVVDLVVALEEKTGCQISVAEIAPEDFETATLINLFLQKRLNA</sequence>
<dbReference type="GO" id="GO:0016874">
    <property type="term" value="F:ligase activity"/>
    <property type="evidence" value="ECO:0007669"/>
    <property type="project" value="UniProtKB-KW"/>
</dbReference>
<dbReference type="EMBL" id="VSSQ01003201">
    <property type="protein sequence ID" value="MPM19571.1"/>
    <property type="molecule type" value="Genomic_DNA"/>
</dbReference>
<dbReference type="InterPro" id="IPR009081">
    <property type="entry name" value="PP-bd_ACP"/>
</dbReference>
<reference evidence="2" key="1">
    <citation type="submission" date="2019-08" db="EMBL/GenBank/DDBJ databases">
        <authorList>
            <person name="Kucharzyk K."/>
            <person name="Murdoch R.W."/>
            <person name="Higgins S."/>
            <person name="Loffler F."/>
        </authorList>
    </citation>
    <scope>NUCLEOTIDE SEQUENCE</scope>
</reference>
<organism evidence="2">
    <name type="scientific">bioreactor metagenome</name>
    <dbReference type="NCBI Taxonomy" id="1076179"/>
    <lineage>
        <taxon>unclassified sequences</taxon>
        <taxon>metagenomes</taxon>
        <taxon>ecological metagenomes</taxon>
    </lineage>
</organism>
<feature type="domain" description="Carrier" evidence="1">
    <location>
        <begin position="1"/>
        <end position="78"/>
    </location>
</feature>
<comment type="caution">
    <text evidence="2">The sequence shown here is derived from an EMBL/GenBank/DDBJ whole genome shotgun (WGS) entry which is preliminary data.</text>
</comment>
<protein>
    <submittedName>
        <fullName evidence="2">D-alanine--poly(Phosphoribitol) ligase subunit 2</fullName>
        <ecNumber evidence="2">6.1.1.13</ecNumber>
    </submittedName>
</protein>
<evidence type="ECO:0000259" key="1">
    <source>
        <dbReference type="PROSITE" id="PS50075"/>
    </source>
</evidence>
<name>A0A644XV09_9ZZZZ</name>